<evidence type="ECO:0000313" key="3">
    <source>
        <dbReference type="Proteomes" id="UP000632377"/>
    </source>
</evidence>
<evidence type="ECO:0000313" key="2">
    <source>
        <dbReference type="EMBL" id="MBL4937507.1"/>
    </source>
</evidence>
<organism evidence="2 3">
    <name type="scientific">Clostridium rhizosphaerae</name>
    <dbReference type="NCBI Taxonomy" id="2803861"/>
    <lineage>
        <taxon>Bacteria</taxon>
        <taxon>Bacillati</taxon>
        <taxon>Bacillota</taxon>
        <taxon>Clostridia</taxon>
        <taxon>Eubacteriales</taxon>
        <taxon>Clostridiaceae</taxon>
        <taxon>Clostridium</taxon>
    </lineage>
</organism>
<gene>
    <name evidence="2" type="ORF">JK636_17440</name>
</gene>
<keyword evidence="3" id="KW-1185">Reference proteome</keyword>
<dbReference type="EMBL" id="JAESWC010000014">
    <property type="protein sequence ID" value="MBL4937507.1"/>
    <property type="molecule type" value="Genomic_DNA"/>
</dbReference>
<accession>A0ABS1TFG9</accession>
<feature type="signal peptide" evidence="1">
    <location>
        <begin position="1"/>
        <end position="24"/>
    </location>
</feature>
<feature type="chain" id="PRO_5046070472" evidence="1">
    <location>
        <begin position="25"/>
        <end position="252"/>
    </location>
</feature>
<sequence>MKKTKALVTSMVLITSLSTGTVFAVSDAGKQLQKWYQGRYKTVTKSITKNTIDPRVDDMFNRIDDLQEFLISDAKEKLQKAEAGTSFNSVSILQYNNKYINQISTKKNQLTKKGGIIAKDFDNYIGQQNEGFDKTIDDSVNEFFTDLNVSLDNEVNASKEVMESGSKNAQEELAKTISNSKEHITSNISTYQGKALNSIKDNMDSNIIESKKNVEENTQVLVDGQAKGLQSTGSELENQAKGQLINIVGKIN</sequence>
<name>A0ABS1TFG9_9CLOT</name>
<keyword evidence="1" id="KW-0732">Signal</keyword>
<proteinExistence type="predicted"/>
<dbReference type="RefSeq" id="WP_202750251.1">
    <property type="nucleotide sequence ID" value="NZ_JAESWC010000014.1"/>
</dbReference>
<evidence type="ECO:0000256" key="1">
    <source>
        <dbReference type="SAM" id="SignalP"/>
    </source>
</evidence>
<comment type="caution">
    <text evidence="2">The sequence shown here is derived from an EMBL/GenBank/DDBJ whole genome shotgun (WGS) entry which is preliminary data.</text>
</comment>
<dbReference type="Proteomes" id="UP000632377">
    <property type="component" value="Unassembled WGS sequence"/>
</dbReference>
<protein>
    <submittedName>
        <fullName evidence="2">Uncharacterized protein</fullName>
    </submittedName>
</protein>
<reference evidence="2 3" key="1">
    <citation type="submission" date="2021-01" db="EMBL/GenBank/DDBJ databases">
        <title>Genome public.</title>
        <authorList>
            <person name="Liu C."/>
            <person name="Sun Q."/>
        </authorList>
    </citation>
    <scope>NUCLEOTIDE SEQUENCE [LARGE SCALE GENOMIC DNA]</scope>
    <source>
        <strain evidence="2 3">YIM B02515</strain>
    </source>
</reference>